<feature type="region of interest" description="Disordered" evidence="1">
    <location>
        <begin position="33"/>
        <end position="61"/>
    </location>
</feature>
<reference evidence="2 3" key="1">
    <citation type="submission" date="2019-12" db="EMBL/GenBank/DDBJ databases">
        <title>Whole-genome analyses of novel actinobacteria.</title>
        <authorList>
            <person name="Sahin N."/>
            <person name="Saygin H."/>
        </authorList>
    </citation>
    <scope>NUCLEOTIDE SEQUENCE [LARGE SCALE GENOMIC DNA]</scope>
    <source>
        <strain evidence="2 3">KC615</strain>
    </source>
</reference>
<gene>
    <name evidence="2" type="ORF">GSM42_04360</name>
</gene>
<dbReference type="Proteomes" id="UP000430692">
    <property type="component" value="Unassembled WGS sequence"/>
</dbReference>
<comment type="caution">
    <text evidence="2">The sequence shown here is derived from an EMBL/GenBank/DDBJ whole genome shotgun (WGS) entry which is preliminary data.</text>
</comment>
<name>A0A6I4VN88_9BACL</name>
<proteinExistence type="predicted"/>
<organism evidence="2 3">
    <name type="scientific">Shimazuella alba</name>
    <dbReference type="NCBI Taxonomy" id="2690964"/>
    <lineage>
        <taxon>Bacteria</taxon>
        <taxon>Bacillati</taxon>
        <taxon>Bacillota</taxon>
        <taxon>Bacilli</taxon>
        <taxon>Bacillales</taxon>
        <taxon>Thermoactinomycetaceae</taxon>
        <taxon>Shimazuella</taxon>
    </lineage>
</organism>
<protein>
    <submittedName>
        <fullName evidence="2">Uncharacterized protein</fullName>
    </submittedName>
</protein>
<feature type="compositionally biased region" description="Basic and acidic residues" evidence="1">
    <location>
        <begin position="40"/>
        <end position="59"/>
    </location>
</feature>
<keyword evidence="3" id="KW-1185">Reference proteome</keyword>
<sequence>MSYLDDYLNDFDNEFDDDDFDDYEDEQDFYAYDYPFHPDLAQRDRDRRDRDRHDRDHDDRRRRRVRCCVYRHRRSGRIRKVCQSRDRRCANRLGREWTLIDSFSARNCNRCL</sequence>
<evidence type="ECO:0000313" key="2">
    <source>
        <dbReference type="EMBL" id="MXQ52977.1"/>
    </source>
</evidence>
<accession>A0A6I4VN88</accession>
<dbReference type="AlphaFoldDB" id="A0A6I4VN88"/>
<evidence type="ECO:0000313" key="3">
    <source>
        <dbReference type="Proteomes" id="UP000430692"/>
    </source>
</evidence>
<dbReference type="RefSeq" id="WP_160800314.1">
    <property type="nucleotide sequence ID" value="NZ_WUUL01000002.1"/>
</dbReference>
<evidence type="ECO:0000256" key="1">
    <source>
        <dbReference type="SAM" id="MobiDB-lite"/>
    </source>
</evidence>
<dbReference type="EMBL" id="WUUL01000002">
    <property type="protein sequence ID" value="MXQ52977.1"/>
    <property type="molecule type" value="Genomic_DNA"/>
</dbReference>